<dbReference type="RefSeq" id="WP_069438130.1">
    <property type="nucleotide sequence ID" value="NZ_LPWG01000013.1"/>
</dbReference>
<gene>
    <name evidence="1" type="ORF">AUC68_09790</name>
</gene>
<dbReference type="InterPro" id="IPR036465">
    <property type="entry name" value="vWFA_dom_sf"/>
</dbReference>
<dbReference type="EMBL" id="LPWG01000013">
    <property type="protein sequence ID" value="ODR98672.1"/>
    <property type="molecule type" value="Genomic_DNA"/>
</dbReference>
<protein>
    <recommendedName>
        <fullName evidence="3">VWFA domain-containing protein</fullName>
    </recommendedName>
</protein>
<dbReference type="OrthoDB" id="5430236at2"/>
<dbReference type="SUPFAM" id="SSF53300">
    <property type="entry name" value="vWA-like"/>
    <property type="match status" value="1"/>
</dbReference>
<evidence type="ECO:0000313" key="1">
    <source>
        <dbReference type="EMBL" id="ODR98672.1"/>
    </source>
</evidence>
<name>A0A1E3VYS9_9HYPH</name>
<evidence type="ECO:0000313" key="2">
    <source>
        <dbReference type="Proteomes" id="UP000094501"/>
    </source>
</evidence>
<accession>A0A1E3VYS9</accession>
<evidence type="ECO:0008006" key="3">
    <source>
        <dbReference type="Google" id="ProtNLM"/>
    </source>
</evidence>
<keyword evidence="2" id="KW-1185">Reference proteome</keyword>
<comment type="caution">
    <text evidence="1">The sequence shown here is derived from an EMBL/GenBank/DDBJ whole genome shotgun (WGS) entry which is preliminary data.</text>
</comment>
<dbReference type="Proteomes" id="UP000094501">
    <property type="component" value="Unassembled WGS sequence"/>
</dbReference>
<proteinExistence type="predicted"/>
<organism evidence="1 2">
    <name type="scientific">Methyloceanibacter methanicus</name>
    <dbReference type="NCBI Taxonomy" id="1774968"/>
    <lineage>
        <taxon>Bacteria</taxon>
        <taxon>Pseudomonadati</taxon>
        <taxon>Pseudomonadota</taxon>
        <taxon>Alphaproteobacteria</taxon>
        <taxon>Hyphomicrobiales</taxon>
        <taxon>Hyphomicrobiaceae</taxon>
        <taxon>Methyloceanibacter</taxon>
    </lineage>
</organism>
<dbReference type="AlphaFoldDB" id="A0A1E3VYS9"/>
<dbReference type="STRING" id="1774968.AUC68_09790"/>
<reference evidence="1 2" key="1">
    <citation type="journal article" date="2016" name="Environ. Microbiol.">
        <title>New Methyloceanibacter diversity from North Sea sediments includes methanotroph containing solely the soluble methane monooxygenase.</title>
        <authorList>
            <person name="Vekeman B."/>
            <person name="Kerckhof F.M."/>
            <person name="Cremers G."/>
            <person name="de Vos P."/>
            <person name="Vandamme P."/>
            <person name="Boon N."/>
            <person name="Op den Camp H.J."/>
            <person name="Heylen K."/>
        </authorList>
    </citation>
    <scope>NUCLEOTIDE SEQUENCE [LARGE SCALE GENOMIC DNA]</scope>
    <source>
        <strain evidence="1 2">R-67174</strain>
    </source>
</reference>
<sequence>MSEPKTPSKTASSDVAPGRSSSAEVDAFLNKVQSLQPAASGTGRLIFAMDATMSRQPTWDLALGLQSEMFRAVKEVGGLDVQLIYFRGFGECRSSRWVRDPDALARLMRQVRCEGGHTQIRKVLSHARNETGRQTVNALVYVGDCMEESIDDLSQLAGELGLVGVPVFVFQEGHDARAERAFKEIARLSRGAYCRFDAGSAAQLRALLTAVAVYATGGRKALQNAKSDAATLLLEQLR</sequence>